<dbReference type="AlphaFoldDB" id="A0A8H7ALU1"/>
<feature type="region of interest" description="Disordered" evidence="7">
    <location>
        <begin position="664"/>
        <end position="722"/>
    </location>
</feature>
<feature type="transmembrane region" description="Helical" evidence="8">
    <location>
        <begin position="158"/>
        <end position="182"/>
    </location>
</feature>
<keyword evidence="4 8" id="KW-1133">Transmembrane helix</keyword>
<keyword evidence="10" id="KW-1185">Reference proteome</keyword>
<keyword evidence="6" id="KW-0175">Coiled coil</keyword>
<dbReference type="PANTHER" id="PTHR21355:SF0">
    <property type="entry name" value="G-PROTEIN COUPLED RECEPTOR-ASSOCIATED PROTEIN LMBRD2"/>
    <property type="match status" value="1"/>
</dbReference>
<protein>
    <submittedName>
        <fullName evidence="9">Uncharacterized protein</fullName>
    </submittedName>
</protein>
<dbReference type="InterPro" id="IPR051584">
    <property type="entry name" value="GPCR-associated_LMBR1"/>
</dbReference>
<accession>A0A8H7ALU1</accession>
<gene>
    <name evidence="9" type="ORF">GJ744_008196</name>
</gene>
<proteinExistence type="inferred from homology"/>
<comment type="subcellular location">
    <subcellularLocation>
        <location evidence="1">Membrane</location>
        <topology evidence="1">Multi-pass membrane protein</topology>
    </subcellularLocation>
</comment>
<evidence type="ECO:0000256" key="2">
    <source>
        <dbReference type="ARBA" id="ARBA00010487"/>
    </source>
</evidence>
<evidence type="ECO:0000256" key="8">
    <source>
        <dbReference type="SAM" id="Phobius"/>
    </source>
</evidence>
<keyword evidence="5 8" id="KW-0472">Membrane</keyword>
<feature type="transmembrane region" description="Helical" evidence="8">
    <location>
        <begin position="403"/>
        <end position="424"/>
    </location>
</feature>
<dbReference type="Pfam" id="PF04791">
    <property type="entry name" value="LMBR1"/>
    <property type="match status" value="1"/>
</dbReference>
<feature type="compositionally biased region" description="Basic and acidic residues" evidence="7">
    <location>
        <begin position="616"/>
        <end position="625"/>
    </location>
</feature>
<feature type="transmembrane region" description="Helical" evidence="8">
    <location>
        <begin position="129"/>
        <end position="146"/>
    </location>
</feature>
<feature type="transmembrane region" description="Helical" evidence="8">
    <location>
        <begin position="347"/>
        <end position="372"/>
    </location>
</feature>
<sequence>MASSVGSCIFIIQALVLVSILVLLLLRHFLPLRTTPSYLIVPIFLALALPASIILLVPVDLASSARAEDEASKGIWLPERAMLVSWRISYWLTFVLTWFILPLLGEYMDSGFRDPKQRILYSLRSNGRYQLIVLGCAIAGLIYISISKGFNFTAIKGLIMALAYVWGLVLAIYLMGHGLVAVPRRMFRNADLSGKLRRLQAHAPRVNEKLEDAIFNLEELEGQVAALKQRKSGTARDYQDWIDELYETARLTESRITASPAVRDAATEVPAVITERYLADLTRRLNRARHQRARYIEEWDRVVQEASETETILDSKASKRLSFGRSSPQSSWLHRVSFLSPYLRYHLYVHIFPAVRILFAALFTLSSLAITWSELIKFPAPQLSAVSLTVIHHPNNRDYQIGFGGQIIAAAWICYMCACALSSINEVPVWNQRGLVRRHTYAESACWYAGQIAKLTIPLSYNFLTFLPKHIHESTTFYNFLGRLINLTPLGTGFDYLFPIFILLPVCATLFNLYGRIKNVFGFGIIDDDDDANENSTSGSGGWREGRDLIARDLAGHNAGGRAGGGFRDTSLGLTDSTRPSLDHQQRPAARSAAPTMRVPPTERSPTRQPAQHARPQPEGRLRRQERGLQLDAGPDDGDGDDNENFFTLFGKRVKNTFETIDTPRWMQPSSAPNSSPLFKKPRWMGGDDPNGGSGSSGGGFGRLFGGVGTGGGGRDDGRLRL</sequence>
<evidence type="ECO:0000256" key="7">
    <source>
        <dbReference type="SAM" id="MobiDB-lite"/>
    </source>
</evidence>
<feature type="coiled-coil region" evidence="6">
    <location>
        <begin position="210"/>
        <end position="237"/>
    </location>
</feature>
<feature type="compositionally biased region" description="Gly residues" evidence="7">
    <location>
        <begin position="689"/>
        <end position="713"/>
    </location>
</feature>
<comment type="similarity">
    <text evidence="2">Belongs to the LIMR family.</text>
</comment>
<evidence type="ECO:0000256" key="3">
    <source>
        <dbReference type="ARBA" id="ARBA00022692"/>
    </source>
</evidence>
<dbReference type="OrthoDB" id="203099at2759"/>
<dbReference type="Proteomes" id="UP000606974">
    <property type="component" value="Unassembled WGS sequence"/>
</dbReference>
<feature type="transmembrane region" description="Helical" evidence="8">
    <location>
        <begin position="496"/>
        <end position="514"/>
    </location>
</feature>
<evidence type="ECO:0000256" key="6">
    <source>
        <dbReference type="SAM" id="Coils"/>
    </source>
</evidence>
<dbReference type="InterPro" id="IPR006876">
    <property type="entry name" value="LMBR1-like_membr_prot"/>
</dbReference>
<reference evidence="9" key="1">
    <citation type="submission" date="2020-02" db="EMBL/GenBank/DDBJ databases">
        <authorList>
            <person name="Palmer J.M."/>
        </authorList>
    </citation>
    <scope>NUCLEOTIDE SEQUENCE</scope>
    <source>
        <strain evidence="9">EPUS1.4</strain>
        <tissue evidence="9">Thallus</tissue>
    </source>
</reference>
<evidence type="ECO:0000256" key="5">
    <source>
        <dbReference type="ARBA" id="ARBA00023136"/>
    </source>
</evidence>
<dbReference type="EMBL" id="JAACFV010000043">
    <property type="protein sequence ID" value="KAF7509302.1"/>
    <property type="molecule type" value="Genomic_DNA"/>
</dbReference>
<feature type="transmembrane region" description="Helical" evidence="8">
    <location>
        <begin position="38"/>
        <end position="59"/>
    </location>
</feature>
<evidence type="ECO:0000256" key="1">
    <source>
        <dbReference type="ARBA" id="ARBA00004141"/>
    </source>
</evidence>
<feature type="transmembrane region" description="Helical" evidence="8">
    <location>
        <begin position="88"/>
        <end position="108"/>
    </location>
</feature>
<feature type="region of interest" description="Disordered" evidence="7">
    <location>
        <begin position="560"/>
        <end position="625"/>
    </location>
</feature>
<evidence type="ECO:0000313" key="9">
    <source>
        <dbReference type="EMBL" id="KAF7509302.1"/>
    </source>
</evidence>
<evidence type="ECO:0000313" key="10">
    <source>
        <dbReference type="Proteomes" id="UP000606974"/>
    </source>
</evidence>
<comment type="caution">
    <text evidence="9">The sequence shown here is derived from an EMBL/GenBank/DDBJ whole genome shotgun (WGS) entry which is preliminary data.</text>
</comment>
<dbReference type="GO" id="GO:0016020">
    <property type="term" value="C:membrane"/>
    <property type="evidence" value="ECO:0007669"/>
    <property type="project" value="UniProtKB-SubCell"/>
</dbReference>
<organism evidence="9 10">
    <name type="scientific">Endocarpon pusillum</name>
    <dbReference type="NCBI Taxonomy" id="364733"/>
    <lineage>
        <taxon>Eukaryota</taxon>
        <taxon>Fungi</taxon>
        <taxon>Dikarya</taxon>
        <taxon>Ascomycota</taxon>
        <taxon>Pezizomycotina</taxon>
        <taxon>Eurotiomycetes</taxon>
        <taxon>Chaetothyriomycetidae</taxon>
        <taxon>Verrucariales</taxon>
        <taxon>Verrucariaceae</taxon>
        <taxon>Endocarpon</taxon>
    </lineage>
</organism>
<keyword evidence="3 8" id="KW-0812">Transmembrane</keyword>
<evidence type="ECO:0000256" key="4">
    <source>
        <dbReference type="ARBA" id="ARBA00022989"/>
    </source>
</evidence>
<dbReference type="PANTHER" id="PTHR21355">
    <property type="entry name" value="G-PROTEIN COUPLED RECEPTOR-ASSOCIATED PROTEIN LMBRD2"/>
    <property type="match status" value="1"/>
</dbReference>
<feature type="transmembrane region" description="Helical" evidence="8">
    <location>
        <begin position="6"/>
        <end position="26"/>
    </location>
</feature>
<name>A0A8H7ALU1_9EURO</name>
<feature type="compositionally biased region" description="Polar residues" evidence="7">
    <location>
        <begin position="668"/>
        <end position="677"/>
    </location>
</feature>
<feature type="transmembrane region" description="Helical" evidence="8">
    <location>
        <begin position="445"/>
        <end position="464"/>
    </location>
</feature>